<dbReference type="EMBL" id="FCOM02000041">
    <property type="protein sequence ID" value="SAL82369.1"/>
    <property type="molecule type" value="Genomic_DNA"/>
</dbReference>
<protein>
    <recommendedName>
        <fullName evidence="1">DUF2134 domain-containing protein</fullName>
    </recommendedName>
</protein>
<dbReference type="Proteomes" id="UP000055019">
    <property type="component" value="Unassembled WGS sequence"/>
</dbReference>
<organism evidence="2 3">
    <name type="scientific">Caballeronia arvi</name>
    <dbReference type="NCBI Taxonomy" id="1777135"/>
    <lineage>
        <taxon>Bacteria</taxon>
        <taxon>Pseudomonadati</taxon>
        <taxon>Pseudomonadota</taxon>
        <taxon>Betaproteobacteria</taxon>
        <taxon>Burkholderiales</taxon>
        <taxon>Burkholderiaceae</taxon>
        <taxon>Caballeronia</taxon>
    </lineage>
</organism>
<keyword evidence="3" id="KW-1185">Reference proteome</keyword>
<dbReference type="InterPro" id="IPR018705">
    <property type="entry name" value="DUF2134_membrane"/>
</dbReference>
<feature type="domain" description="DUF2134" evidence="1">
    <location>
        <begin position="38"/>
        <end position="143"/>
    </location>
</feature>
<accession>A0A158KNP4</accession>
<evidence type="ECO:0000259" key="1">
    <source>
        <dbReference type="Pfam" id="PF09977"/>
    </source>
</evidence>
<comment type="caution">
    <text evidence="2">The sequence shown here is derived from an EMBL/GenBank/DDBJ whole genome shotgun (WGS) entry which is preliminary data.</text>
</comment>
<gene>
    <name evidence="2" type="ORF">AWB74_06246</name>
</gene>
<sequence>MLFSILAALAVAAVSIDIGRVFVARYELQNAADAAALAGAGSLLPGNPNPKWSVAQANAASAVSLNSSDGVKLTTASVQSGFWNLTGSPAGMQASTISPGTYDNPAVQVTVSRAAGLNGGPVSFFFAPLFGVVSGPVAATAVAVVSAPGYVAPGGLFPVAIGKCIYDQYWDAQTGAPKVDPSTGQVYTFQFGNGQTYGGGCAAGQWTSFQTDNNDVPTVRGLISSGNPVGLGIGDSIWIESGVKATIYDSVPTNTNVLIPVVQQVSSSNAAIVGFAAFRIDSVNKSGKYIQGHLITGYKITAGTGQSGPYYGAYVPPRLAQ</sequence>
<evidence type="ECO:0000313" key="3">
    <source>
        <dbReference type="Proteomes" id="UP000055019"/>
    </source>
</evidence>
<proteinExistence type="predicted"/>
<reference evidence="2" key="1">
    <citation type="submission" date="2016-01" db="EMBL/GenBank/DDBJ databases">
        <authorList>
            <person name="Peeters C."/>
        </authorList>
    </citation>
    <scope>NUCLEOTIDE SEQUENCE [LARGE SCALE GENOMIC DNA]</scope>
    <source>
        <strain evidence="2">LMG 29317</strain>
    </source>
</reference>
<dbReference type="Pfam" id="PF09977">
    <property type="entry name" value="Tad_C"/>
    <property type="match status" value="1"/>
</dbReference>
<evidence type="ECO:0000313" key="2">
    <source>
        <dbReference type="EMBL" id="SAL82369.1"/>
    </source>
</evidence>
<dbReference type="AlphaFoldDB" id="A0A158KNP4"/>
<name>A0A158KNP4_9BURK</name>